<dbReference type="AlphaFoldDB" id="A0A0F8A670"/>
<evidence type="ECO:0000313" key="3">
    <source>
        <dbReference type="Proteomes" id="UP000054481"/>
    </source>
</evidence>
<dbReference type="Proteomes" id="UP000054481">
    <property type="component" value="Unassembled WGS sequence"/>
</dbReference>
<name>A0A0F8A670_9HYPO</name>
<evidence type="ECO:0000313" key="2">
    <source>
        <dbReference type="EMBL" id="KJZ76564.1"/>
    </source>
</evidence>
<keyword evidence="3" id="KW-1185">Reference proteome</keyword>
<organism evidence="2 3">
    <name type="scientific">Hirsutella minnesotensis 3608</name>
    <dbReference type="NCBI Taxonomy" id="1043627"/>
    <lineage>
        <taxon>Eukaryota</taxon>
        <taxon>Fungi</taxon>
        <taxon>Dikarya</taxon>
        <taxon>Ascomycota</taxon>
        <taxon>Pezizomycotina</taxon>
        <taxon>Sordariomycetes</taxon>
        <taxon>Hypocreomycetidae</taxon>
        <taxon>Hypocreales</taxon>
        <taxon>Ophiocordycipitaceae</taxon>
        <taxon>Hirsutella</taxon>
    </lineage>
</organism>
<feature type="region of interest" description="Disordered" evidence="1">
    <location>
        <begin position="1"/>
        <end position="70"/>
    </location>
</feature>
<dbReference type="EMBL" id="KQ030510">
    <property type="protein sequence ID" value="KJZ76564.1"/>
    <property type="molecule type" value="Genomic_DNA"/>
</dbReference>
<protein>
    <submittedName>
        <fullName evidence="2">Uncharacterized protein</fullName>
    </submittedName>
</protein>
<accession>A0A0F8A670</accession>
<sequence>MNGQEPTWGLGAGPPKKPLGQSGDSNFQRGAKSEAPPLGGRFVRTAITQNPWGGGERGERGRPSSPGKSLTRRMIQYTVRFGTFLGAFLRAAIGYRQGASSVRGGDIIAAVPCFFTLP</sequence>
<proteinExistence type="predicted"/>
<reference evidence="2 3" key="1">
    <citation type="journal article" date="2014" name="Genome Biol. Evol.">
        <title>Comparative genomics and transcriptomics analyses reveal divergent lifestyle features of nematode endoparasitic fungus Hirsutella minnesotensis.</title>
        <authorList>
            <person name="Lai Y."/>
            <person name="Liu K."/>
            <person name="Zhang X."/>
            <person name="Zhang X."/>
            <person name="Li K."/>
            <person name="Wang N."/>
            <person name="Shu C."/>
            <person name="Wu Y."/>
            <person name="Wang C."/>
            <person name="Bushley K.E."/>
            <person name="Xiang M."/>
            <person name="Liu X."/>
        </authorList>
    </citation>
    <scope>NUCLEOTIDE SEQUENCE [LARGE SCALE GENOMIC DNA]</scope>
    <source>
        <strain evidence="2 3">3608</strain>
    </source>
</reference>
<gene>
    <name evidence="2" type="ORF">HIM_03900</name>
</gene>
<evidence type="ECO:0000256" key="1">
    <source>
        <dbReference type="SAM" id="MobiDB-lite"/>
    </source>
</evidence>